<dbReference type="EMBL" id="JAAALK010000080">
    <property type="protein sequence ID" value="KAG8095123.1"/>
    <property type="molecule type" value="Genomic_DNA"/>
</dbReference>
<organism evidence="2 3">
    <name type="scientific">Zizania palustris</name>
    <name type="common">Northern wild rice</name>
    <dbReference type="NCBI Taxonomy" id="103762"/>
    <lineage>
        <taxon>Eukaryota</taxon>
        <taxon>Viridiplantae</taxon>
        <taxon>Streptophyta</taxon>
        <taxon>Embryophyta</taxon>
        <taxon>Tracheophyta</taxon>
        <taxon>Spermatophyta</taxon>
        <taxon>Magnoliopsida</taxon>
        <taxon>Liliopsida</taxon>
        <taxon>Poales</taxon>
        <taxon>Poaceae</taxon>
        <taxon>BOP clade</taxon>
        <taxon>Oryzoideae</taxon>
        <taxon>Oryzeae</taxon>
        <taxon>Zizaniinae</taxon>
        <taxon>Zizania</taxon>
    </lineage>
</organism>
<feature type="region of interest" description="Disordered" evidence="1">
    <location>
        <begin position="45"/>
        <end position="99"/>
    </location>
</feature>
<dbReference type="AlphaFoldDB" id="A0A8J5WQY9"/>
<keyword evidence="3" id="KW-1185">Reference proteome</keyword>
<evidence type="ECO:0000256" key="1">
    <source>
        <dbReference type="SAM" id="MobiDB-lite"/>
    </source>
</evidence>
<dbReference type="Proteomes" id="UP000729402">
    <property type="component" value="Unassembled WGS sequence"/>
</dbReference>
<accession>A0A8J5WQY9</accession>
<sequence length="99" mass="10665">MLSTSICWASKLTLAYQHSDFATWNMSISSSHEILLLAKESTSLGHRTSSDDIGGLEHEDDDQRADENEATGRNEACAAAVTKHNSKRVAMARRGGGSA</sequence>
<reference evidence="2" key="1">
    <citation type="journal article" date="2021" name="bioRxiv">
        <title>Whole Genome Assembly and Annotation of Northern Wild Rice, Zizania palustris L., Supports a Whole Genome Duplication in the Zizania Genus.</title>
        <authorList>
            <person name="Haas M."/>
            <person name="Kono T."/>
            <person name="Macchietto M."/>
            <person name="Millas R."/>
            <person name="McGilp L."/>
            <person name="Shao M."/>
            <person name="Duquette J."/>
            <person name="Hirsch C.N."/>
            <person name="Kimball J."/>
        </authorList>
    </citation>
    <scope>NUCLEOTIDE SEQUENCE</scope>
    <source>
        <tissue evidence="2">Fresh leaf tissue</tissue>
    </source>
</reference>
<evidence type="ECO:0000313" key="2">
    <source>
        <dbReference type="EMBL" id="KAG8095123.1"/>
    </source>
</evidence>
<protein>
    <submittedName>
        <fullName evidence="2">Uncharacterized protein</fullName>
    </submittedName>
</protein>
<comment type="caution">
    <text evidence="2">The sequence shown here is derived from an EMBL/GenBank/DDBJ whole genome shotgun (WGS) entry which is preliminary data.</text>
</comment>
<proteinExistence type="predicted"/>
<name>A0A8J5WQY9_ZIZPA</name>
<evidence type="ECO:0000313" key="3">
    <source>
        <dbReference type="Proteomes" id="UP000729402"/>
    </source>
</evidence>
<reference evidence="2" key="2">
    <citation type="submission" date="2021-02" db="EMBL/GenBank/DDBJ databases">
        <authorList>
            <person name="Kimball J.A."/>
            <person name="Haas M.W."/>
            <person name="Macchietto M."/>
            <person name="Kono T."/>
            <person name="Duquette J."/>
            <person name="Shao M."/>
        </authorList>
    </citation>
    <scope>NUCLEOTIDE SEQUENCE</scope>
    <source>
        <tissue evidence="2">Fresh leaf tissue</tissue>
    </source>
</reference>
<gene>
    <name evidence="2" type="ORF">GUJ93_ZPchr0012g20639</name>
</gene>